<evidence type="ECO:0000256" key="3">
    <source>
        <dbReference type="ARBA" id="ARBA00023015"/>
    </source>
</evidence>
<dbReference type="InterPro" id="IPR001356">
    <property type="entry name" value="HD"/>
</dbReference>
<accession>A0A6D2IQS0</accession>
<evidence type="ECO:0000256" key="9">
    <source>
        <dbReference type="PROSITE-ProRule" id="PRU00108"/>
    </source>
</evidence>
<name>A0A6D2IQS0_9BRAS</name>
<feature type="domain" description="START" evidence="13">
    <location>
        <begin position="208"/>
        <end position="440"/>
    </location>
</feature>
<proteinExistence type="inferred from homology"/>
<evidence type="ECO:0000259" key="12">
    <source>
        <dbReference type="PROSITE" id="PS50071"/>
    </source>
</evidence>
<evidence type="ECO:0000313" key="14">
    <source>
        <dbReference type="EMBL" id="CAA7032802.1"/>
    </source>
</evidence>
<feature type="domain" description="Homeobox" evidence="12">
    <location>
        <begin position="21"/>
        <end position="81"/>
    </location>
</feature>
<dbReference type="GO" id="GO:0005634">
    <property type="term" value="C:nucleus"/>
    <property type="evidence" value="ECO:0007669"/>
    <property type="project" value="UniProtKB-SubCell"/>
</dbReference>
<keyword evidence="7" id="KW-0804">Transcription</keyword>
<feature type="DNA-binding region" description="Homeobox" evidence="9">
    <location>
        <begin position="23"/>
        <end position="82"/>
    </location>
</feature>
<dbReference type="EMBL" id="CACVBM020001128">
    <property type="protein sequence ID" value="CAA7032802.1"/>
    <property type="molecule type" value="Genomic_DNA"/>
</dbReference>
<dbReference type="Pfam" id="PF25797">
    <property type="entry name" value="PDF2_C"/>
    <property type="match status" value="1"/>
</dbReference>
<feature type="region of interest" description="Disordered" evidence="11">
    <location>
        <begin position="1"/>
        <end position="31"/>
    </location>
</feature>
<comment type="caution">
    <text evidence="14">The sequence shown here is derived from an EMBL/GenBank/DDBJ whole genome shotgun (WGS) entry which is preliminary data.</text>
</comment>
<dbReference type="GO" id="GO:0003677">
    <property type="term" value="F:DNA binding"/>
    <property type="evidence" value="ECO:0007669"/>
    <property type="project" value="UniProtKB-UniRule"/>
</dbReference>
<dbReference type="Pfam" id="PF00046">
    <property type="entry name" value="Homeodomain"/>
    <property type="match status" value="1"/>
</dbReference>
<dbReference type="InterPro" id="IPR057993">
    <property type="entry name" value="HD-Zip_IV_C"/>
</dbReference>
<evidence type="ECO:0000313" key="15">
    <source>
        <dbReference type="Proteomes" id="UP000467841"/>
    </source>
</evidence>
<evidence type="ECO:0000256" key="1">
    <source>
        <dbReference type="ARBA" id="ARBA00004123"/>
    </source>
</evidence>
<dbReference type="Gene3D" id="1.10.10.60">
    <property type="entry name" value="Homeodomain-like"/>
    <property type="match status" value="1"/>
</dbReference>
<comment type="similarity">
    <text evidence="2">Belongs to the HD-ZIP homeobox family. Class IV subfamily.</text>
</comment>
<dbReference type="InterPro" id="IPR023393">
    <property type="entry name" value="START-like_dom_sf"/>
</dbReference>
<evidence type="ECO:0000256" key="11">
    <source>
        <dbReference type="SAM" id="MobiDB-lite"/>
    </source>
</evidence>
<dbReference type="InterPro" id="IPR009057">
    <property type="entry name" value="Homeodomain-like_sf"/>
</dbReference>
<dbReference type="InterPro" id="IPR042160">
    <property type="entry name" value="HD-Zip_IV"/>
</dbReference>
<dbReference type="PROSITE" id="PS50071">
    <property type="entry name" value="HOMEOBOX_2"/>
    <property type="match status" value="1"/>
</dbReference>
<evidence type="ECO:0000256" key="2">
    <source>
        <dbReference type="ARBA" id="ARBA00006789"/>
    </source>
</evidence>
<dbReference type="PANTHER" id="PTHR45654">
    <property type="entry name" value="HOMEOBOX-LEUCINE ZIPPER PROTEIN MERISTEM L1"/>
    <property type="match status" value="1"/>
</dbReference>
<evidence type="ECO:0000256" key="10">
    <source>
        <dbReference type="RuleBase" id="RU000682"/>
    </source>
</evidence>
<dbReference type="SUPFAM" id="SSF46689">
    <property type="entry name" value="Homeodomain-like"/>
    <property type="match status" value="1"/>
</dbReference>
<evidence type="ECO:0000256" key="7">
    <source>
        <dbReference type="ARBA" id="ARBA00023163"/>
    </source>
</evidence>
<evidence type="ECO:0008006" key="16">
    <source>
        <dbReference type="Google" id="ProtNLM"/>
    </source>
</evidence>
<reference evidence="14" key="1">
    <citation type="submission" date="2020-01" db="EMBL/GenBank/DDBJ databases">
        <authorList>
            <person name="Mishra B."/>
        </authorList>
    </citation>
    <scope>NUCLEOTIDE SEQUENCE [LARGE SCALE GENOMIC DNA]</scope>
</reference>
<dbReference type="SUPFAM" id="SSF55961">
    <property type="entry name" value="Bet v1-like"/>
    <property type="match status" value="2"/>
</dbReference>
<dbReference type="FunFam" id="1.10.10.60:FF:000229">
    <property type="entry name" value="Homeobox-leucine zipper protein HDG1"/>
    <property type="match status" value="1"/>
</dbReference>
<dbReference type="PROSITE" id="PS50848">
    <property type="entry name" value="START"/>
    <property type="match status" value="1"/>
</dbReference>
<dbReference type="AlphaFoldDB" id="A0A6D2IQS0"/>
<dbReference type="PANTHER" id="PTHR45654:SF63">
    <property type="entry name" value="HOMEOBOX-LEUCINE ZIPPER PROTEIN HDG8"/>
    <property type="match status" value="1"/>
</dbReference>
<keyword evidence="8 9" id="KW-0539">Nucleus</keyword>
<dbReference type="Gene3D" id="3.30.530.20">
    <property type="match status" value="1"/>
</dbReference>
<dbReference type="CDD" id="cd00086">
    <property type="entry name" value="homeodomain"/>
    <property type="match status" value="1"/>
</dbReference>
<protein>
    <recommendedName>
        <fullName evidence="16">Homeobox domain-containing protein</fullName>
    </recommendedName>
</protein>
<keyword evidence="6 9" id="KW-0371">Homeobox</keyword>
<sequence length="712" mass="79327">MGSDGGGSSGNEQHTSVDATRREKKTCHRHTPEQIERLEACFIDCPHPDEIQRQELCRELNLEADQVKFWFQNKRTQSKAQEERSANLILRGENERIRCENEAMLEALKSVICPGCGGPPFGMHERNHNVQKLRLENAFLQEQRECMVSDICMGKPIQPTMVDSKASGQGQQIFDTRISYGTNSTNIFQQSSSSGPPTCENIQPQPLSERDIAQLSETAAVAVEELKRLFFTEEAFWVQSSIDGTYVIDQQSYEKFSHATRHFRSLSARIESSKDVAVVPIEATKLVEMCLDSEKWKELFPTIVSKAKTIHVLGSDKENSNVLQVIWEQLHILSPLVPARDFMIVRCCQKIDEGTWIVADVSHSIVNFDQVNASCFKRPSGCLIQTLPNAHSKVTWIEHVEVDEKSEAHKMYKELLRGGSGYSAKRWIVTLERMCERMTLSSILTIPPNDWSEVIKTGEGRRSVMKLGARMTKSFNEMLSMSGKVDFPQHSKCGVRISVRLNTEPGQPSGLVVCAASCLSVPITPLQVFNRLRNFVNRQEWDVLSYGRLVAEIARVYTGTSETNCVTLLQPEKTENAGIFMALDSDKNDLAIVQDCYMDDLGGMIVYAPIDTTTMKIAVSGEVDPFNIPILPSGFTIASNGRRSMSAPDAENGGHYGRDDGGTLLTVAFQILLSGLEAKGRELNEKSVDAVNGLISSTVQRIKVMLNGSSCE</sequence>
<keyword evidence="3" id="KW-0805">Transcription regulation</keyword>
<dbReference type="InterPro" id="IPR002913">
    <property type="entry name" value="START_lipid-bd_dom"/>
</dbReference>
<evidence type="ECO:0000256" key="8">
    <source>
        <dbReference type="ARBA" id="ARBA00023242"/>
    </source>
</evidence>
<evidence type="ECO:0000256" key="5">
    <source>
        <dbReference type="ARBA" id="ARBA00023125"/>
    </source>
</evidence>
<dbReference type="SMART" id="SM00389">
    <property type="entry name" value="HOX"/>
    <property type="match status" value="1"/>
</dbReference>
<comment type="subcellular location">
    <subcellularLocation>
        <location evidence="1 9 10">Nucleus</location>
    </subcellularLocation>
</comment>
<gene>
    <name evidence="14" type="ORF">MERR_LOCUS20037</name>
</gene>
<dbReference type="CDD" id="cd08875">
    <property type="entry name" value="START_ArGLABRA2_like"/>
    <property type="match status" value="1"/>
</dbReference>
<evidence type="ECO:0000259" key="13">
    <source>
        <dbReference type="PROSITE" id="PS50848"/>
    </source>
</evidence>
<keyword evidence="15" id="KW-1185">Reference proteome</keyword>
<dbReference type="Proteomes" id="UP000467841">
    <property type="component" value="Unassembled WGS sequence"/>
</dbReference>
<keyword evidence="5 9" id="KW-0238">DNA-binding</keyword>
<keyword evidence="4" id="KW-0175">Coiled coil</keyword>
<organism evidence="14 15">
    <name type="scientific">Microthlaspi erraticum</name>
    <dbReference type="NCBI Taxonomy" id="1685480"/>
    <lineage>
        <taxon>Eukaryota</taxon>
        <taxon>Viridiplantae</taxon>
        <taxon>Streptophyta</taxon>
        <taxon>Embryophyta</taxon>
        <taxon>Tracheophyta</taxon>
        <taxon>Spermatophyta</taxon>
        <taxon>Magnoliopsida</taxon>
        <taxon>eudicotyledons</taxon>
        <taxon>Gunneridae</taxon>
        <taxon>Pentapetalae</taxon>
        <taxon>rosids</taxon>
        <taxon>malvids</taxon>
        <taxon>Brassicales</taxon>
        <taxon>Brassicaceae</taxon>
        <taxon>Coluteocarpeae</taxon>
        <taxon>Microthlaspi</taxon>
    </lineage>
</organism>
<dbReference type="SMART" id="SM00234">
    <property type="entry name" value="START"/>
    <property type="match status" value="1"/>
</dbReference>
<dbReference type="Pfam" id="PF01852">
    <property type="entry name" value="START"/>
    <property type="match status" value="1"/>
</dbReference>
<dbReference type="GO" id="GO:0008289">
    <property type="term" value="F:lipid binding"/>
    <property type="evidence" value="ECO:0007669"/>
    <property type="project" value="InterPro"/>
</dbReference>
<dbReference type="OrthoDB" id="6159439at2759"/>
<evidence type="ECO:0000256" key="6">
    <source>
        <dbReference type="ARBA" id="ARBA00023155"/>
    </source>
</evidence>
<evidence type="ECO:0000256" key="4">
    <source>
        <dbReference type="ARBA" id="ARBA00023054"/>
    </source>
</evidence>